<name>A0A3R7N7B6_9TRYP</name>
<dbReference type="InterPro" id="IPR018072">
    <property type="entry name" value="Conotoxin_a-typ_CS"/>
</dbReference>
<keyword evidence="2" id="KW-1185">Reference proteome</keyword>
<dbReference type="Proteomes" id="UP000284403">
    <property type="component" value="Unassembled WGS sequence"/>
</dbReference>
<dbReference type="AlphaFoldDB" id="A0A3R7N7B6"/>
<evidence type="ECO:0000313" key="2">
    <source>
        <dbReference type="Proteomes" id="UP000284403"/>
    </source>
</evidence>
<dbReference type="RefSeq" id="XP_029226997.1">
    <property type="nucleotide sequence ID" value="XM_029372888.1"/>
</dbReference>
<proteinExistence type="predicted"/>
<protein>
    <submittedName>
        <fullName evidence="1">Uncharacterized protein</fullName>
    </submittedName>
</protein>
<dbReference type="OrthoDB" id="242165at2759"/>
<evidence type="ECO:0000313" key="1">
    <source>
        <dbReference type="EMBL" id="RNF13988.1"/>
    </source>
</evidence>
<comment type="caution">
    <text evidence="1">The sequence shown here is derived from an EMBL/GenBank/DDBJ whole genome shotgun (WGS) entry which is preliminary data.</text>
</comment>
<sequence length="792" mass="86861">MRTAAEANKILRRHMLYVNAPQAGAGWTSGHATATTLQGGARGSAVPTQLPQFSHPMHVVAKNVSVRHALKHLEAVEKAGCVRDLELLRESLVVCCGTTWRFPPPQVTLLELLCIFHEHMRYHVDAGGSVAGDYILSSLCFFFHCDRQEALQRYAVPLVELGILRPADLSCRSLGKFEAVRCCYRPACTSDLCSLPLRETLSRFVCIFCHQSCVEGGNELIYLSHSRWVFGPPPDVSDAKDSLDSPFSPFPESLRRGFLGPLMQFVTSFCIADCKVHDAWGSDCCIVCLDGVKVALVLLALNNTPLMTVNPGEKKLGRCDCPTTVLFGFPEDVPDARIRLALQCMLDVIELREGPRVDFGAVFGQSPDAFRRWCRSIGTQLFHMTSELFFRPQTTSYGSSLRPDWELLSLPGADKSRYERNERGGVSGEPHFMYPFIHTASLSRRTFALALDLRWSFEKAIAATRTLGGGFAAVILLGAQVLLTDFHPYLTALLSAEARLDALAADADLQPPYSISLADGAFGGSEDGGIPPRLWSRVVFSNSRGSSLRLAWRYLPAHVVRFTQHEREDVDVTGLFYRSASVTVGDVTLVMLIGNGSNSSVPAVKEADEVWGELEGVCLRELAEREHEMMMLASVVAECEAPQRCPDGDSREDEAFCVFHDLTTGTPALLGSRSGISASDTINLEPSFENGISHVQSLLGRPFCPPQRYDDDALATSFVFAELPITRAVLGRTAFGGGQGRRSTGALYACQSGGQEYFFTDNKLSTLFAVEDAFVDFLALHAGEEEVNVMNN</sequence>
<dbReference type="PROSITE" id="PS60014">
    <property type="entry name" value="ALPHA_CONOTOXIN"/>
    <property type="match status" value="1"/>
</dbReference>
<dbReference type="GeneID" id="40319610"/>
<accession>A0A3R7N7B6</accession>
<organism evidence="1 2">
    <name type="scientific">Trypanosoma conorhini</name>
    <dbReference type="NCBI Taxonomy" id="83891"/>
    <lineage>
        <taxon>Eukaryota</taxon>
        <taxon>Discoba</taxon>
        <taxon>Euglenozoa</taxon>
        <taxon>Kinetoplastea</taxon>
        <taxon>Metakinetoplastina</taxon>
        <taxon>Trypanosomatida</taxon>
        <taxon>Trypanosomatidae</taxon>
        <taxon>Trypanosoma</taxon>
    </lineage>
</organism>
<reference evidence="1 2" key="1">
    <citation type="journal article" date="2018" name="BMC Genomics">
        <title>Genomic comparison of Trypanosoma conorhini and Trypanosoma rangeli to Trypanosoma cruzi strains of high and low virulence.</title>
        <authorList>
            <person name="Bradwell K.R."/>
            <person name="Koparde V.N."/>
            <person name="Matveyev A.V."/>
            <person name="Serrano M.G."/>
            <person name="Alves J.M."/>
            <person name="Parikh H."/>
            <person name="Huang B."/>
            <person name="Lee V."/>
            <person name="Espinosa-Alvarez O."/>
            <person name="Ortiz P.A."/>
            <person name="Costa-Martins A.G."/>
            <person name="Teixeira M.M."/>
            <person name="Buck G.A."/>
        </authorList>
    </citation>
    <scope>NUCLEOTIDE SEQUENCE [LARGE SCALE GENOMIC DNA]</scope>
    <source>
        <strain evidence="1 2">025E</strain>
    </source>
</reference>
<gene>
    <name evidence="1" type="ORF">Tco025E_05999</name>
</gene>
<dbReference type="EMBL" id="MKKU01000383">
    <property type="protein sequence ID" value="RNF13988.1"/>
    <property type="molecule type" value="Genomic_DNA"/>
</dbReference>